<dbReference type="GO" id="GO:0030313">
    <property type="term" value="C:cell envelope"/>
    <property type="evidence" value="ECO:0007669"/>
    <property type="project" value="TreeGrafter"/>
</dbReference>
<evidence type="ECO:0000256" key="2">
    <source>
        <dbReference type="ARBA" id="ARBA00022448"/>
    </source>
</evidence>
<dbReference type="GO" id="GO:0016020">
    <property type="term" value="C:membrane"/>
    <property type="evidence" value="ECO:0007669"/>
    <property type="project" value="InterPro"/>
</dbReference>
<dbReference type="InterPro" id="IPR058792">
    <property type="entry name" value="Beta-barrel_RND_2"/>
</dbReference>
<dbReference type="InterPro" id="IPR058647">
    <property type="entry name" value="BSH_CzcB-like"/>
</dbReference>
<dbReference type="Gene3D" id="2.40.420.20">
    <property type="match status" value="1"/>
</dbReference>
<comment type="similarity">
    <text evidence="1">Belongs to the membrane fusion protein (MFP) (TC 8.A.1) family.</text>
</comment>
<accession>A0A5B9Q2T9</accession>
<dbReference type="Proteomes" id="UP000323917">
    <property type="component" value="Chromosome"/>
</dbReference>
<organism evidence="6 7">
    <name type="scientific">Bythopirellula goksoeyrii</name>
    <dbReference type="NCBI Taxonomy" id="1400387"/>
    <lineage>
        <taxon>Bacteria</taxon>
        <taxon>Pseudomonadati</taxon>
        <taxon>Planctomycetota</taxon>
        <taxon>Planctomycetia</taxon>
        <taxon>Pirellulales</taxon>
        <taxon>Lacipirellulaceae</taxon>
        <taxon>Bythopirellula</taxon>
    </lineage>
</organism>
<dbReference type="PANTHER" id="PTHR30097:SF4">
    <property type="entry name" value="SLR6042 PROTEIN"/>
    <property type="match status" value="1"/>
</dbReference>
<dbReference type="SUPFAM" id="SSF111369">
    <property type="entry name" value="HlyD-like secretion proteins"/>
    <property type="match status" value="1"/>
</dbReference>
<evidence type="ECO:0000313" key="7">
    <source>
        <dbReference type="Proteomes" id="UP000323917"/>
    </source>
</evidence>
<protein>
    <submittedName>
        <fullName evidence="6">Cobalt-zinc-cadmium resistance protein CzcB</fullName>
    </submittedName>
</protein>
<dbReference type="EMBL" id="CP042913">
    <property type="protein sequence ID" value="QEG33294.1"/>
    <property type="molecule type" value="Genomic_DNA"/>
</dbReference>
<dbReference type="InterPro" id="IPR006143">
    <property type="entry name" value="RND_pump_MFP"/>
</dbReference>
<dbReference type="Gene3D" id="2.40.30.170">
    <property type="match status" value="1"/>
</dbReference>
<feature type="domain" description="CzcB-like C-terminal circularly permuted SH3-like" evidence="5">
    <location>
        <begin position="414"/>
        <end position="473"/>
    </location>
</feature>
<dbReference type="Gene3D" id="2.40.50.100">
    <property type="match status" value="1"/>
</dbReference>
<dbReference type="Pfam" id="PF25954">
    <property type="entry name" value="Beta-barrel_RND_2"/>
    <property type="match status" value="1"/>
</dbReference>
<keyword evidence="2" id="KW-0813">Transport</keyword>
<dbReference type="AlphaFoldDB" id="A0A5B9Q2T9"/>
<gene>
    <name evidence="6" type="primary">czcB_1</name>
    <name evidence="6" type="ORF">Pr1d_05550</name>
</gene>
<dbReference type="NCBIfam" id="TIGR01730">
    <property type="entry name" value="RND_mfp"/>
    <property type="match status" value="1"/>
</dbReference>
<evidence type="ECO:0000313" key="6">
    <source>
        <dbReference type="EMBL" id="QEG33294.1"/>
    </source>
</evidence>
<feature type="domain" description="CusB-like beta-barrel" evidence="3">
    <location>
        <begin position="328"/>
        <end position="403"/>
    </location>
</feature>
<dbReference type="GO" id="GO:0022857">
    <property type="term" value="F:transmembrane transporter activity"/>
    <property type="evidence" value="ECO:0007669"/>
    <property type="project" value="InterPro"/>
</dbReference>
<reference evidence="6 7" key="1">
    <citation type="submission" date="2019-08" db="EMBL/GenBank/DDBJ databases">
        <title>Deep-cultivation of Planctomycetes and their phenomic and genomic characterization uncovers novel biology.</title>
        <authorList>
            <person name="Wiegand S."/>
            <person name="Jogler M."/>
            <person name="Boedeker C."/>
            <person name="Pinto D."/>
            <person name="Vollmers J."/>
            <person name="Rivas-Marin E."/>
            <person name="Kohn T."/>
            <person name="Peeters S.H."/>
            <person name="Heuer A."/>
            <person name="Rast P."/>
            <person name="Oberbeckmann S."/>
            <person name="Bunk B."/>
            <person name="Jeske O."/>
            <person name="Meyerdierks A."/>
            <person name="Storesund J.E."/>
            <person name="Kallscheuer N."/>
            <person name="Luecker S."/>
            <person name="Lage O.M."/>
            <person name="Pohl T."/>
            <person name="Merkel B.J."/>
            <person name="Hornburger P."/>
            <person name="Mueller R.-W."/>
            <person name="Bruemmer F."/>
            <person name="Labrenz M."/>
            <person name="Spormann A.M."/>
            <person name="Op den Camp H."/>
            <person name="Overmann J."/>
            <person name="Amann R."/>
            <person name="Jetten M.S.M."/>
            <person name="Mascher T."/>
            <person name="Medema M.H."/>
            <person name="Devos D.P."/>
            <person name="Kaster A.-K."/>
            <person name="Ovreas L."/>
            <person name="Rohde M."/>
            <person name="Galperin M.Y."/>
            <person name="Jogler C."/>
        </authorList>
    </citation>
    <scope>NUCLEOTIDE SEQUENCE [LARGE SCALE GENOMIC DNA]</scope>
    <source>
        <strain evidence="6 7">Pr1d</strain>
    </source>
</reference>
<dbReference type="InterPro" id="IPR011053">
    <property type="entry name" value="Single_hybrid_motif"/>
</dbReference>
<keyword evidence="7" id="KW-1185">Reference proteome</keyword>
<dbReference type="GO" id="GO:0060003">
    <property type="term" value="P:copper ion export"/>
    <property type="evidence" value="ECO:0007669"/>
    <property type="project" value="TreeGrafter"/>
</dbReference>
<evidence type="ECO:0000259" key="4">
    <source>
        <dbReference type="Pfam" id="PF25973"/>
    </source>
</evidence>
<evidence type="ECO:0000259" key="3">
    <source>
        <dbReference type="Pfam" id="PF25954"/>
    </source>
</evidence>
<dbReference type="Pfam" id="PF25975">
    <property type="entry name" value="CzcB_C"/>
    <property type="match status" value="1"/>
</dbReference>
<dbReference type="InterPro" id="IPR051909">
    <property type="entry name" value="MFP_Cation_Efflux"/>
</dbReference>
<sequence length="482" mass="52159">MNRTRLTSALFALSAVLITTWLLQQYWPASTENETSEVVAPAEAIPFVRMPQEKRLAAGIKTQTVKRGDLPLVRTLPARLAYDDTRHVAVRAATDGVIEEVLVKPGDVVSAGQTIAVLRSPAVGAARSEVMTRTAEHDLAKTARDRHLRIYHGVENLAASIAKGESIERIEAQLQQATLGTYGGELLTKYSKAILANRLAQSVNSIRDTGAISGRVQHERQSELQQARAELEAALDHSLFTTRQAYKQAEAAEQSAERSLLVARQQLVTLLGTNQSLELTPVANAHQTDLARLAIRSPISGTIERKAYSTTERVNAGSELFIVADTSQLWVKADVRNRDWIAMQLKEGDPVTVTTSATEDERLSATVYFVGREVDPASGAIPLVATIYNNSDKYRPGLFARVEVPIGIASNTLVVPESAVVDLGGVPSVFIEENGGYRPVAVEIGARSVDLVEVLSGVREGQQAVVAGAFVLKSELLLEGEE</sequence>
<dbReference type="InterPro" id="IPR058649">
    <property type="entry name" value="CzcB_C"/>
</dbReference>
<evidence type="ECO:0000259" key="5">
    <source>
        <dbReference type="Pfam" id="PF25975"/>
    </source>
</evidence>
<dbReference type="OrthoDB" id="9806939at2"/>
<dbReference type="Pfam" id="PF25973">
    <property type="entry name" value="BSH_CzcB"/>
    <property type="match status" value="1"/>
</dbReference>
<proteinExistence type="inferred from homology"/>
<evidence type="ECO:0000256" key="1">
    <source>
        <dbReference type="ARBA" id="ARBA00009477"/>
    </source>
</evidence>
<dbReference type="RefSeq" id="WP_148072083.1">
    <property type="nucleotide sequence ID" value="NZ_CP042913.1"/>
</dbReference>
<feature type="domain" description="CzcB-like barrel-sandwich hybrid" evidence="4">
    <location>
        <begin position="87"/>
        <end position="325"/>
    </location>
</feature>
<dbReference type="PANTHER" id="PTHR30097">
    <property type="entry name" value="CATION EFFLUX SYSTEM PROTEIN CUSB"/>
    <property type="match status" value="1"/>
</dbReference>
<name>A0A5B9Q2T9_9BACT</name>
<dbReference type="KEGG" id="bgok:Pr1d_05550"/>
<dbReference type="SUPFAM" id="SSF51230">
    <property type="entry name" value="Single hybrid motif"/>
    <property type="match status" value="1"/>
</dbReference>
<dbReference type="GO" id="GO:0015679">
    <property type="term" value="P:plasma membrane copper ion transport"/>
    <property type="evidence" value="ECO:0007669"/>
    <property type="project" value="TreeGrafter"/>
</dbReference>